<feature type="transmembrane region" description="Helical" evidence="1">
    <location>
        <begin position="165"/>
        <end position="186"/>
    </location>
</feature>
<dbReference type="Proteomes" id="UP000004816">
    <property type="component" value="Unassembled WGS sequence"/>
</dbReference>
<keyword evidence="1" id="KW-1133">Transmembrane helix</keyword>
<feature type="transmembrane region" description="Helical" evidence="1">
    <location>
        <begin position="263"/>
        <end position="285"/>
    </location>
</feature>
<gene>
    <name evidence="2" type="ORF">HMPREF9336_00413</name>
</gene>
<protein>
    <submittedName>
        <fullName evidence="2">Uncharacterized protein</fullName>
    </submittedName>
</protein>
<dbReference type="STRING" id="679197.HMPREF9336_00413"/>
<evidence type="ECO:0000313" key="3">
    <source>
        <dbReference type="Proteomes" id="UP000004816"/>
    </source>
</evidence>
<feature type="transmembrane region" description="Helical" evidence="1">
    <location>
        <begin position="198"/>
        <end position="222"/>
    </location>
</feature>
<dbReference type="HOGENOM" id="CLU_956119_0_0_11"/>
<evidence type="ECO:0000256" key="1">
    <source>
        <dbReference type="SAM" id="Phobius"/>
    </source>
</evidence>
<evidence type="ECO:0000313" key="2">
    <source>
        <dbReference type="EMBL" id="EFV14722.1"/>
    </source>
</evidence>
<accession>E5XLP4</accession>
<proteinExistence type="predicted"/>
<dbReference type="AlphaFoldDB" id="E5XLP4"/>
<reference evidence="2 3" key="1">
    <citation type="journal article" date="2011" name="Stand. Genomic Sci.">
        <title>High quality draft genome sequence of Segniliparus rugosus CDC 945(T)= (ATCC BAA-974(T)).</title>
        <authorList>
            <person name="Earl A.M."/>
            <person name="Desjardins C.A."/>
            <person name="Fitzgerald M.G."/>
            <person name="Arachchi H.M."/>
            <person name="Zeng Q."/>
            <person name="Mehta T."/>
            <person name="Griggs A."/>
            <person name="Birren B.W."/>
            <person name="Toney N.C."/>
            <person name="Carr J."/>
            <person name="Posey J."/>
            <person name="Butler W.R."/>
        </authorList>
    </citation>
    <scope>NUCLEOTIDE SEQUENCE [LARGE SCALE GENOMIC DNA]</scope>
    <source>
        <strain evidence="3">ATCC BAA-974 / DSM 45345 / CCUG 50838 / CIP 108380 / JCM 13579 / CDC 945</strain>
    </source>
</reference>
<keyword evidence="1" id="KW-0472">Membrane</keyword>
<keyword evidence="1" id="KW-0812">Transmembrane</keyword>
<dbReference type="RefSeq" id="WP_007467358.1">
    <property type="nucleotide sequence ID" value="NZ_KI391954.1"/>
</dbReference>
<sequence length="291" mass="30658">MREDGFGVSVGEFLYFVSDARGEVVVERQERGLGQTVAEFSSFDDAERYLLVLVGDEVRRGHGLAQLHKQWRAKGLRAGARFYPDPDFYGASSDLYTGDGPAPRGRMGLSDAEWFSHAAAMDFEEIDTALRNGVDGAGWSPRVRALDGSTGGQPRFLGKGARLDWITALLVGIVLAGAVCLLWSLVSGSLTFGKGVAVLAAVALYCLLVVLGFFAAAGTLMSAMQFEDARRRSLAYAAAGVALLGVVASWLVGFGGLAAFDWSALRCAASGLLLLAVSSVLAVLIGKVAGV</sequence>
<organism evidence="2 3">
    <name type="scientific">Segniliparus rugosus (strain ATCC BAA-974 / DSM 45345 / CCUG 50838 / CIP 108380 / JCM 13579 / CDC 945)</name>
    <dbReference type="NCBI Taxonomy" id="679197"/>
    <lineage>
        <taxon>Bacteria</taxon>
        <taxon>Bacillati</taxon>
        <taxon>Actinomycetota</taxon>
        <taxon>Actinomycetes</taxon>
        <taxon>Mycobacteriales</taxon>
        <taxon>Segniliparaceae</taxon>
        <taxon>Segniliparus</taxon>
    </lineage>
</organism>
<feature type="transmembrane region" description="Helical" evidence="1">
    <location>
        <begin position="234"/>
        <end position="257"/>
    </location>
</feature>
<keyword evidence="3" id="KW-1185">Reference proteome</keyword>
<comment type="caution">
    <text evidence="2">The sequence shown here is derived from an EMBL/GenBank/DDBJ whole genome shotgun (WGS) entry which is preliminary data.</text>
</comment>
<name>E5XLP4_SEGRC</name>
<dbReference type="EMBL" id="ACZI02000003">
    <property type="protein sequence ID" value="EFV14722.1"/>
    <property type="molecule type" value="Genomic_DNA"/>
</dbReference>